<accession>A0AA86R3K4</accession>
<organism evidence="2">
    <name type="scientific">Hexamita inflata</name>
    <dbReference type="NCBI Taxonomy" id="28002"/>
    <lineage>
        <taxon>Eukaryota</taxon>
        <taxon>Metamonada</taxon>
        <taxon>Diplomonadida</taxon>
        <taxon>Hexamitidae</taxon>
        <taxon>Hexamitinae</taxon>
        <taxon>Hexamita</taxon>
    </lineage>
</organism>
<evidence type="ECO:0000313" key="4">
    <source>
        <dbReference type="EMBL" id="CAL6083161.1"/>
    </source>
</evidence>
<feature type="coiled-coil region" evidence="1">
    <location>
        <begin position="49"/>
        <end position="160"/>
    </location>
</feature>
<dbReference type="EMBL" id="CATOUU010001088">
    <property type="protein sequence ID" value="CAI9971041.1"/>
    <property type="molecule type" value="Genomic_DNA"/>
</dbReference>
<protein>
    <submittedName>
        <fullName evidence="3">Hypothetical_protein</fullName>
    </submittedName>
</protein>
<comment type="caution">
    <text evidence="2">The sequence shown here is derived from an EMBL/GenBank/DDBJ whole genome shotgun (WGS) entry which is preliminary data.</text>
</comment>
<name>A0AA86R3K4_9EUKA</name>
<keyword evidence="1" id="KW-0175">Coiled coil</keyword>
<reference evidence="3 5" key="2">
    <citation type="submission" date="2024-07" db="EMBL/GenBank/DDBJ databases">
        <authorList>
            <person name="Akdeniz Z."/>
        </authorList>
    </citation>
    <scope>NUCLEOTIDE SEQUENCE [LARGE SCALE GENOMIC DNA]</scope>
</reference>
<gene>
    <name evidence="3" type="ORF">HINF_LOCUS52678</name>
    <name evidence="2" type="ORF">HINF_LOCUS58686</name>
    <name evidence="4" type="ORF">HINF_LOCUS61590</name>
</gene>
<keyword evidence="5" id="KW-1185">Reference proteome</keyword>
<dbReference type="EMBL" id="CAXDID020000264">
    <property type="protein sequence ID" value="CAL6066767.1"/>
    <property type="molecule type" value="Genomic_DNA"/>
</dbReference>
<dbReference type="Proteomes" id="UP001642409">
    <property type="component" value="Unassembled WGS sequence"/>
</dbReference>
<evidence type="ECO:0000256" key="1">
    <source>
        <dbReference type="SAM" id="Coils"/>
    </source>
</evidence>
<reference evidence="2" key="1">
    <citation type="submission" date="2023-06" db="EMBL/GenBank/DDBJ databases">
        <authorList>
            <person name="Kurt Z."/>
        </authorList>
    </citation>
    <scope>NUCLEOTIDE SEQUENCE</scope>
</reference>
<dbReference type="AlphaFoldDB" id="A0AA86R3K4"/>
<sequence>MNSQKFDIISTVSTKPTIPPKQQHIIDPVLSNITDITNKRTEHELRIEQKQMQEQLLVMQKQYKILQSENAYLETQSYELQMQIENKKQQQNFQQNKSKSLQETYSQLKIDNQKIDREVQEAVDNVSKMLENNKKKKQQLDELLQEKAQLDIELEKHRMIRLKADIMYNQLNICDNDNYLQDVLKSLESQYNQLLNEKQLKIKLQ</sequence>
<proteinExistence type="predicted"/>
<evidence type="ECO:0000313" key="5">
    <source>
        <dbReference type="Proteomes" id="UP001642409"/>
    </source>
</evidence>
<evidence type="ECO:0000313" key="2">
    <source>
        <dbReference type="EMBL" id="CAI9971041.1"/>
    </source>
</evidence>
<evidence type="ECO:0000313" key="3">
    <source>
        <dbReference type="EMBL" id="CAL6066767.1"/>
    </source>
</evidence>
<dbReference type="EMBL" id="CAXDID020000370">
    <property type="protein sequence ID" value="CAL6083161.1"/>
    <property type="molecule type" value="Genomic_DNA"/>
</dbReference>